<name>A0A8B6GF76_MYTGA</name>
<accession>A0A8B6GF76</accession>
<keyword evidence="2" id="KW-1185">Reference proteome</keyword>
<comment type="caution">
    <text evidence="1">The sequence shown here is derived from an EMBL/GenBank/DDBJ whole genome shotgun (WGS) entry which is preliminary data.</text>
</comment>
<protein>
    <submittedName>
        <fullName evidence="1">Uncharacterized protein</fullName>
    </submittedName>
</protein>
<evidence type="ECO:0000313" key="2">
    <source>
        <dbReference type="Proteomes" id="UP000596742"/>
    </source>
</evidence>
<dbReference type="Proteomes" id="UP000596742">
    <property type="component" value="Unassembled WGS sequence"/>
</dbReference>
<gene>
    <name evidence="1" type="ORF">MGAL_10B055599</name>
</gene>
<dbReference type="EMBL" id="UYJE01008329">
    <property type="protein sequence ID" value="VDI63042.1"/>
    <property type="molecule type" value="Genomic_DNA"/>
</dbReference>
<sequence>MSHSKTESLRFYKYFCQKIGSEKMAKVRRLTSICRDFSMSSKDLPHISSGSKGEGLNPKGSDYDIMLIIPWHVVYESDKNVVQDWRLVLVMDTEDTPPCFTQLQLYTNINILPNYIKQQLQKPAQQRGKNLLSSELFKLHTLKILQGLNPKMKLNIHGPCFTDLDDDIDIACCLK</sequence>
<evidence type="ECO:0000313" key="1">
    <source>
        <dbReference type="EMBL" id="VDI63042.1"/>
    </source>
</evidence>
<dbReference type="OrthoDB" id="6191713at2759"/>
<reference evidence="1" key="1">
    <citation type="submission" date="2018-11" db="EMBL/GenBank/DDBJ databases">
        <authorList>
            <person name="Alioto T."/>
            <person name="Alioto T."/>
        </authorList>
    </citation>
    <scope>NUCLEOTIDE SEQUENCE</scope>
</reference>
<dbReference type="AlphaFoldDB" id="A0A8B6GF76"/>
<organism evidence="1 2">
    <name type="scientific">Mytilus galloprovincialis</name>
    <name type="common">Mediterranean mussel</name>
    <dbReference type="NCBI Taxonomy" id="29158"/>
    <lineage>
        <taxon>Eukaryota</taxon>
        <taxon>Metazoa</taxon>
        <taxon>Spiralia</taxon>
        <taxon>Lophotrochozoa</taxon>
        <taxon>Mollusca</taxon>
        <taxon>Bivalvia</taxon>
        <taxon>Autobranchia</taxon>
        <taxon>Pteriomorphia</taxon>
        <taxon>Mytilida</taxon>
        <taxon>Mytiloidea</taxon>
        <taxon>Mytilidae</taxon>
        <taxon>Mytilinae</taxon>
        <taxon>Mytilus</taxon>
    </lineage>
</organism>
<proteinExistence type="predicted"/>